<dbReference type="VEuPathDB" id="FungiDB:HMPREF1544_05976"/>
<dbReference type="OrthoDB" id="2273311at2759"/>
<dbReference type="AlphaFoldDB" id="S2JBV5"/>
<dbReference type="InParanoid" id="S2JBV5"/>
<organism evidence="1 2">
    <name type="scientific">Mucor circinelloides f. circinelloides (strain 1006PhL)</name>
    <name type="common">Mucormycosis agent</name>
    <name type="synonym">Calyptromyces circinelloides</name>
    <dbReference type="NCBI Taxonomy" id="1220926"/>
    <lineage>
        <taxon>Eukaryota</taxon>
        <taxon>Fungi</taxon>
        <taxon>Fungi incertae sedis</taxon>
        <taxon>Mucoromycota</taxon>
        <taxon>Mucoromycotina</taxon>
        <taxon>Mucoromycetes</taxon>
        <taxon>Mucorales</taxon>
        <taxon>Mucorineae</taxon>
        <taxon>Mucoraceae</taxon>
        <taxon>Mucor</taxon>
    </lineage>
</organism>
<reference evidence="2" key="1">
    <citation type="submission" date="2013-05" db="EMBL/GenBank/DDBJ databases">
        <title>The Genome sequence of Mucor circinelloides f. circinelloides 1006PhL.</title>
        <authorList>
            <consortium name="The Broad Institute Genomics Platform"/>
            <person name="Cuomo C."/>
            <person name="Earl A."/>
            <person name="Findley K."/>
            <person name="Lee S.C."/>
            <person name="Walker B."/>
            <person name="Young S."/>
            <person name="Zeng Q."/>
            <person name="Gargeya S."/>
            <person name="Fitzgerald M."/>
            <person name="Haas B."/>
            <person name="Abouelleil A."/>
            <person name="Allen A.W."/>
            <person name="Alvarado L."/>
            <person name="Arachchi H.M."/>
            <person name="Berlin A.M."/>
            <person name="Chapman S.B."/>
            <person name="Gainer-Dewar J."/>
            <person name="Goldberg J."/>
            <person name="Griggs A."/>
            <person name="Gujja S."/>
            <person name="Hansen M."/>
            <person name="Howarth C."/>
            <person name="Imamovic A."/>
            <person name="Ireland A."/>
            <person name="Larimer J."/>
            <person name="McCowan C."/>
            <person name="Murphy C."/>
            <person name="Pearson M."/>
            <person name="Poon T.W."/>
            <person name="Priest M."/>
            <person name="Roberts A."/>
            <person name="Saif S."/>
            <person name="Shea T."/>
            <person name="Sisk P."/>
            <person name="Sykes S."/>
            <person name="Wortman J."/>
            <person name="Nusbaum C."/>
            <person name="Birren B."/>
        </authorList>
    </citation>
    <scope>NUCLEOTIDE SEQUENCE [LARGE SCALE GENOMIC DNA]</scope>
    <source>
        <strain evidence="2">1006PhL</strain>
    </source>
</reference>
<dbReference type="Proteomes" id="UP000014254">
    <property type="component" value="Unassembled WGS sequence"/>
</dbReference>
<gene>
    <name evidence="1" type="ORF">HMPREF1544_05976</name>
</gene>
<keyword evidence="2" id="KW-1185">Reference proteome</keyword>
<protein>
    <submittedName>
        <fullName evidence="1">Uncharacterized protein</fullName>
    </submittedName>
</protein>
<proteinExistence type="predicted"/>
<dbReference type="EMBL" id="KE123972">
    <property type="protein sequence ID" value="EPB87254.1"/>
    <property type="molecule type" value="Genomic_DNA"/>
</dbReference>
<sequence>MPTNYVHISGVNYGLSPFLSLQEPFGSGLFMASSLENPSYITTYLMIIRLRIVPYVLLPHTAPITDTILLQHLIDLLQCQSPSLDRDESLPFADLSLHQLFACTLLAIWQAHWRWIFDTTPFLLIPVRHCLTRFLTQLDAELHLDL</sequence>
<evidence type="ECO:0000313" key="1">
    <source>
        <dbReference type="EMBL" id="EPB87254.1"/>
    </source>
</evidence>
<evidence type="ECO:0000313" key="2">
    <source>
        <dbReference type="Proteomes" id="UP000014254"/>
    </source>
</evidence>
<accession>S2JBV5</accession>
<name>S2JBV5_MUCC1</name>